<evidence type="ECO:0000256" key="8">
    <source>
        <dbReference type="ARBA" id="ARBA00022982"/>
    </source>
</evidence>
<keyword evidence="7" id="KW-0479">Metal-binding</keyword>
<gene>
    <name evidence="15" type="primary">yceJ_2</name>
    <name evidence="15" type="ORF">LYB30171_00767</name>
</gene>
<dbReference type="Proteomes" id="UP000680116">
    <property type="component" value="Chromosome"/>
</dbReference>
<keyword evidence="10" id="KW-0408">Iron</keyword>
<organism evidence="15 16">
    <name type="scientific">Novilysobacter luteus</name>
    <dbReference type="NCBI Taxonomy" id="2822368"/>
    <lineage>
        <taxon>Bacteria</taxon>
        <taxon>Pseudomonadati</taxon>
        <taxon>Pseudomonadota</taxon>
        <taxon>Gammaproteobacteria</taxon>
        <taxon>Lysobacterales</taxon>
        <taxon>Lysobacteraceae</taxon>
        <taxon>Novilysobacter</taxon>
    </lineage>
</organism>
<accession>A0ABM8UDX9</accession>
<keyword evidence="9 13" id="KW-1133">Transmembrane helix</keyword>
<evidence type="ECO:0000256" key="13">
    <source>
        <dbReference type="SAM" id="Phobius"/>
    </source>
</evidence>
<protein>
    <submittedName>
        <fullName evidence="15">Cytochrome b561</fullName>
    </submittedName>
</protein>
<feature type="domain" description="Cytochrome b561 bacterial/Ni-hydrogenase" evidence="14">
    <location>
        <begin position="9"/>
        <end position="180"/>
    </location>
</feature>
<feature type="transmembrane region" description="Helical" evidence="13">
    <location>
        <begin position="56"/>
        <end position="74"/>
    </location>
</feature>
<evidence type="ECO:0000256" key="9">
    <source>
        <dbReference type="ARBA" id="ARBA00022989"/>
    </source>
</evidence>
<dbReference type="PANTHER" id="PTHR30529:SF7">
    <property type="entry name" value="CYTOCHROME B561 BACTERIAL_NI-HYDROGENASE DOMAIN-CONTAINING PROTEIN"/>
    <property type="match status" value="1"/>
</dbReference>
<keyword evidence="6 13" id="KW-0812">Transmembrane</keyword>
<dbReference type="SUPFAM" id="SSF81342">
    <property type="entry name" value="Transmembrane di-heme cytochromes"/>
    <property type="match status" value="1"/>
</dbReference>
<reference evidence="15 16" key="1">
    <citation type="submission" date="2021-04" db="EMBL/GenBank/DDBJ databases">
        <authorList>
            <person name="Rodrigo-Torres L."/>
            <person name="Arahal R. D."/>
            <person name="Lucena T."/>
        </authorList>
    </citation>
    <scope>NUCLEOTIDE SEQUENCE [LARGE SCALE GENOMIC DNA]</scope>
    <source>
        <strain evidence="15 16">CECT 30171</strain>
    </source>
</reference>
<dbReference type="EMBL" id="OU015430">
    <property type="protein sequence ID" value="CAG4970589.1"/>
    <property type="molecule type" value="Genomic_DNA"/>
</dbReference>
<evidence type="ECO:0000256" key="11">
    <source>
        <dbReference type="ARBA" id="ARBA00023136"/>
    </source>
</evidence>
<evidence type="ECO:0000313" key="15">
    <source>
        <dbReference type="EMBL" id="CAG4970589.1"/>
    </source>
</evidence>
<evidence type="ECO:0000256" key="4">
    <source>
        <dbReference type="ARBA" id="ARBA00022475"/>
    </source>
</evidence>
<keyword evidence="3" id="KW-0813">Transport</keyword>
<proteinExistence type="inferred from homology"/>
<evidence type="ECO:0000259" key="14">
    <source>
        <dbReference type="Pfam" id="PF01292"/>
    </source>
</evidence>
<evidence type="ECO:0000256" key="7">
    <source>
        <dbReference type="ARBA" id="ARBA00022723"/>
    </source>
</evidence>
<evidence type="ECO:0000256" key="3">
    <source>
        <dbReference type="ARBA" id="ARBA00022448"/>
    </source>
</evidence>
<feature type="transmembrane region" description="Helical" evidence="13">
    <location>
        <begin position="94"/>
        <end position="110"/>
    </location>
</feature>
<keyword evidence="16" id="KW-1185">Reference proteome</keyword>
<feature type="transmembrane region" description="Helical" evidence="13">
    <location>
        <begin position="16"/>
        <end position="35"/>
    </location>
</feature>
<dbReference type="Gene3D" id="1.20.950.20">
    <property type="entry name" value="Transmembrane di-heme cytochromes, Chain C"/>
    <property type="match status" value="1"/>
</dbReference>
<feature type="transmembrane region" description="Helical" evidence="13">
    <location>
        <begin position="147"/>
        <end position="168"/>
    </location>
</feature>
<dbReference type="Pfam" id="PF01292">
    <property type="entry name" value="Ni_hydr_CYTB"/>
    <property type="match status" value="1"/>
</dbReference>
<evidence type="ECO:0000256" key="12">
    <source>
        <dbReference type="ARBA" id="ARBA00037975"/>
    </source>
</evidence>
<keyword evidence="5" id="KW-0349">Heme</keyword>
<name>A0ABM8UDX9_9GAMM</name>
<dbReference type="PANTHER" id="PTHR30529">
    <property type="entry name" value="CYTOCHROME B561"/>
    <property type="match status" value="1"/>
</dbReference>
<evidence type="ECO:0000256" key="2">
    <source>
        <dbReference type="ARBA" id="ARBA00004651"/>
    </source>
</evidence>
<evidence type="ECO:0000256" key="1">
    <source>
        <dbReference type="ARBA" id="ARBA00001970"/>
    </source>
</evidence>
<evidence type="ECO:0000313" key="16">
    <source>
        <dbReference type="Proteomes" id="UP000680116"/>
    </source>
</evidence>
<evidence type="ECO:0000256" key="6">
    <source>
        <dbReference type="ARBA" id="ARBA00022692"/>
    </source>
</evidence>
<dbReference type="InterPro" id="IPR016174">
    <property type="entry name" value="Di-haem_cyt_TM"/>
</dbReference>
<sequence>MSWKNPPDHWGGVSQLLHWVIVVLLVVLSVVGLSLDSLPRSPKYFWVYDMHKSTGLTVLALVVLRLGWRFYAGAPRPLPGTPTWQARVASVTHWLLYALILAMPLSGWLYDSASGLRPLRWYGLAEVPKLSPPDEALSDFGQIAHEWLFWVLLLVVIGHAAAAFYHHVFQRDDTLRRMLPRRRRPTDPGVS</sequence>
<dbReference type="InterPro" id="IPR011577">
    <property type="entry name" value="Cyt_b561_bac/Ni-Hgenase"/>
</dbReference>
<evidence type="ECO:0000256" key="5">
    <source>
        <dbReference type="ARBA" id="ARBA00022617"/>
    </source>
</evidence>
<comment type="subcellular location">
    <subcellularLocation>
        <location evidence="2">Cell membrane</location>
        <topology evidence="2">Multi-pass membrane protein</topology>
    </subcellularLocation>
</comment>
<comment type="similarity">
    <text evidence="12">Belongs to the cytochrome b561 family.</text>
</comment>
<dbReference type="RefSeq" id="WP_215219728.1">
    <property type="nucleotide sequence ID" value="NZ_OU015430.1"/>
</dbReference>
<keyword evidence="4" id="KW-1003">Cell membrane</keyword>
<dbReference type="InterPro" id="IPR052168">
    <property type="entry name" value="Cytochrome_b561_oxidase"/>
</dbReference>
<evidence type="ECO:0000256" key="10">
    <source>
        <dbReference type="ARBA" id="ARBA00023004"/>
    </source>
</evidence>
<keyword evidence="8" id="KW-0249">Electron transport</keyword>
<comment type="cofactor">
    <cofactor evidence="1">
        <name>heme b</name>
        <dbReference type="ChEBI" id="CHEBI:60344"/>
    </cofactor>
</comment>
<keyword evidence="11 13" id="KW-0472">Membrane</keyword>